<evidence type="ECO:0000313" key="2">
    <source>
        <dbReference type="Proteomes" id="UP000003676"/>
    </source>
</evidence>
<dbReference type="RefSeq" id="WP_006005549.1">
    <property type="nucleotide sequence ID" value="NZ_DS996355.1"/>
</dbReference>
<dbReference type="HOGENOM" id="CLU_162447_0_0_7"/>
<evidence type="ECO:0000313" key="1">
    <source>
        <dbReference type="EMBL" id="EEB33820.1"/>
    </source>
</evidence>
<dbReference type="EMBL" id="ABXU01000029">
    <property type="protein sequence ID" value="EEB33820.1"/>
    <property type="molecule type" value="Genomic_DNA"/>
</dbReference>
<dbReference type="Proteomes" id="UP000003676">
    <property type="component" value="Unassembled WGS sequence"/>
</dbReference>
<reference evidence="1 2" key="2">
    <citation type="submission" date="2008-10" db="EMBL/GenBank/DDBJ databases">
        <authorList>
            <person name="Fulton L."/>
            <person name="Clifton S."/>
            <person name="Fulton B."/>
            <person name="Xu J."/>
            <person name="Minx P."/>
            <person name="Pepin K.H."/>
            <person name="Johnson M."/>
            <person name="Bhonagiri V."/>
            <person name="Nash W.E."/>
            <person name="Mardis E.R."/>
            <person name="Wilson R.K."/>
        </authorList>
    </citation>
    <scope>NUCLEOTIDE SEQUENCE [LARGE SCALE GENOMIC DNA]</scope>
    <source>
        <strain evidence="1 2">ATCC 29098</strain>
    </source>
</reference>
<name>B6WSQ8_9BACT</name>
<evidence type="ECO:0008006" key="3">
    <source>
        <dbReference type="Google" id="ProtNLM"/>
    </source>
</evidence>
<accession>B6WSQ8</accession>
<dbReference type="AlphaFoldDB" id="B6WSQ8"/>
<gene>
    <name evidence="1" type="ORF">DESPIG_01110</name>
</gene>
<dbReference type="eggNOG" id="ENOG5032TY9">
    <property type="taxonomic scope" value="Bacteria"/>
</dbReference>
<sequence>MAIQEYVGAVVLEVDGKEIECVSVSNDSNTGYMPVKTMRRKRTISGYCLGIVTHELSVTVPIPVDGDPLDWWKVFDAKLTIYPVSGNGKRVSYTGCCVQSVSDQYEAEGEARRDLKLFAVERVEE</sequence>
<reference evidence="1 2" key="1">
    <citation type="submission" date="2008-10" db="EMBL/GenBank/DDBJ databases">
        <title>Draft genome sequence of Desulvovibrio piger (ATCC 29098).</title>
        <authorList>
            <person name="Sudarsanam P."/>
            <person name="Ley R."/>
            <person name="Guruge J."/>
            <person name="Turnbaugh P.J."/>
            <person name="Mahowald M."/>
            <person name="Liep D."/>
            <person name="Gordon J."/>
        </authorList>
    </citation>
    <scope>NUCLEOTIDE SEQUENCE [LARGE SCALE GENOMIC DNA]</scope>
    <source>
        <strain evidence="1 2">ATCC 29098</strain>
    </source>
</reference>
<proteinExistence type="predicted"/>
<comment type="caution">
    <text evidence="1">The sequence shown here is derived from an EMBL/GenBank/DDBJ whole genome shotgun (WGS) entry which is preliminary data.</text>
</comment>
<protein>
    <recommendedName>
        <fullName evidence="3">Phage tail protein</fullName>
    </recommendedName>
</protein>
<dbReference type="OrthoDB" id="5455158at2"/>
<organism evidence="1 2">
    <name type="scientific">Desulfovibrio piger ATCC 29098</name>
    <dbReference type="NCBI Taxonomy" id="411464"/>
    <lineage>
        <taxon>Bacteria</taxon>
        <taxon>Pseudomonadati</taxon>
        <taxon>Thermodesulfobacteriota</taxon>
        <taxon>Desulfovibrionia</taxon>
        <taxon>Desulfovibrionales</taxon>
        <taxon>Desulfovibrionaceae</taxon>
        <taxon>Desulfovibrio</taxon>
    </lineage>
</organism>